<dbReference type="PANTHER" id="PTHR43395:SF1">
    <property type="entry name" value="CHEMOTAXIS PROTEIN CHEA"/>
    <property type="match status" value="1"/>
</dbReference>
<keyword evidence="3" id="KW-0597">Phosphoprotein</keyword>
<dbReference type="EC" id="2.7.13.3" evidence="2"/>
<dbReference type="Gene3D" id="3.30.565.10">
    <property type="entry name" value="Histidine kinase-like ATPase, C-terminal domain"/>
    <property type="match status" value="1"/>
</dbReference>
<evidence type="ECO:0000256" key="5">
    <source>
        <dbReference type="ARBA" id="ARBA00022777"/>
    </source>
</evidence>
<dbReference type="EMBL" id="BARU01031037">
    <property type="protein sequence ID" value="GAH70091.1"/>
    <property type="molecule type" value="Genomic_DNA"/>
</dbReference>
<dbReference type="InterPro" id="IPR004105">
    <property type="entry name" value="CheA-like_dim"/>
</dbReference>
<dbReference type="FunFam" id="3.30.565.10:FF:000016">
    <property type="entry name" value="Chemotaxis protein CheA, putative"/>
    <property type="match status" value="1"/>
</dbReference>
<evidence type="ECO:0000259" key="6">
    <source>
        <dbReference type="SMART" id="SM01231"/>
    </source>
</evidence>
<dbReference type="Pfam" id="PF02895">
    <property type="entry name" value="H-kinase_dim"/>
    <property type="match status" value="1"/>
</dbReference>
<dbReference type="Pfam" id="PF02518">
    <property type="entry name" value="HATPase_c"/>
    <property type="match status" value="1"/>
</dbReference>
<dbReference type="PANTHER" id="PTHR43395">
    <property type="entry name" value="SENSOR HISTIDINE KINASE CHEA"/>
    <property type="match status" value="1"/>
</dbReference>
<dbReference type="SMART" id="SM01231">
    <property type="entry name" value="H-kinase_dim"/>
    <property type="match status" value="1"/>
</dbReference>
<dbReference type="InterPro" id="IPR037006">
    <property type="entry name" value="CheA-like_homodim_sf"/>
</dbReference>
<comment type="catalytic activity">
    <reaction evidence="1">
        <text>ATP + protein L-histidine = ADP + protein N-phospho-L-histidine.</text>
        <dbReference type="EC" id="2.7.13.3"/>
    </reaction>
</comment>
<dbReference type="InterPro" id="IPR036097">
    <property type="entry name" value="HisK_dim/P_sf"/>
</dbReference>
<dbReference type="AlphaFoldDB" id="X1HIY6"/>
<protein>
    <recommendedName>
        <fullName evidence="2">histidine kinase</fullName>
        <ecNumber evidence="2">2.7.13.3</ecNumber>
    </recommendedName>
</protein>
<sequence length="264" mass="29925">KEQLQIALEKQKKGVFRELEETIRVSTSKLDSLSNTLGEMVIHQAKFEEYLNNLSVIINLIKEQNKNSTEITERLKTGSENLTNVFSDDLLQVLNKNKGSNARLLEKVSTIFNEQQDAVSTMVMITDKLQSDVMALRMLPISTVFDLFPRTVHDLAKEYNKKVDLKINGAETELDKKMLEQLKDPFMHLLRNAVDHGIESPDERKKNGKPEVGTISLSAWQEGGRIYIKVADDGRGIDPVKLKEIAVKKGLIDNDEAQRMSDDE</sequence>
<dbReference type="InterPro" id="IPR036890">
    <property type="entry name" value="HATPase_C_sf"/>
</dbReference>
<evidence type="ECO:0000256" key="3">
    <source>
        <dbReference type="ARBA" id="ARBA00022553"/>
    </source>
</evidence>
<evidence type="ECO:0000256" key="1">
    <source>
        <dbReference type="ARBA" id="ARBA00000085"/>
    </source>
</evidence>
<keyword evidence="4" id="KW-0808">Transferase</keyword>
<dbReference type="SUPFAM" id="SSF55874">
    <property type="entry name" value="ATPase domain of HSP90 chaperone/DNA topoisomerase II/histidine kinase"/>
    <property type="match status" value="1"/>
</dbReference>
<dbReference type="InterPro" id="IPR003594">
    <property type="entry name" value="HATPase_dom"/>
</dbReference>
<keyword evidence="5" id="KW-0418">Kinase</keyword>
<comment type="caution">
    <text evidence="7">The sequence shown here is derived from an EMBL/GenBank/DDBJ whole genome shotgun (WGS) entry which is preliminary data.</text>
</comment>
<feature type="non-terminal residue" evidence="7">
    <location>
        <position position="264"/>
    </location>
</feature>
<feature type="non-terminal residue" evidence="7">
    <location>
        <position position="1"/>
    </location>
</feature>
<feature type="domain" description="Histidine kinase CheA-like homodimeric" evidence="6">
    <location>
        <begin position="20"/>
        <end position="136"/>
    </location>
</feature>
<dbReference type="InterPro" id="IPR051315">
    <property type="entry name" value="Bact_Chemotaxis_CheA"/>
</dbReference>
<reference evidence="7" key="1">
    <citation type="journal article" date="2014" name="Front. Microbiol.">
        <title>High frequency of phylogenetically diverse reductive dehalogenase-homologous genes in deep subseafloor sedimentary metagenomes.</title>
        <authorList>
            <person name="Kawai M."/>
            <person name="Futagami T."/>
            <person name="Toyoda A."/>
            <person name="Takaki Y."/>
            <person name="Nishi S."/>
            <person name="Hori S."/>
            <person name="Arai W."/>
            <person name="Tsubouchi T."/>
            <person name="Morono Y."/>
            <person name="Uchiyama I."/>
            <person name="Ito T."/>
            <person name="Fujiyama A."/>
            <person name="Inagaki F."/>
            <person name="Takami H."/>
        </authorList>
    </citation>
    <scope>NUCLEOTIDE SEQUENCE</scope>
    <source>
        <strain evidence="7">Expedition CK06-06</strain>
    </source>
</reference>
<proteinExistence type="predicted"/>
<evidence type="ECO:0000256" key="4">
    <source>
        <dbReference type="ARBA" id="ARBA00022679"/>
    </source>
</evidence>
<evidence type="ECO:0000256" key="2">
    <source>
        <dbReference type="ARBA" id="ARBA00012438"/>
    </source>
</evidence>
<name>X1HIY6_9ZZZZ</name>
<accession>X1HIY6</accession>
<gene>
    <name evidence="7" type="ORF">S03H2_49143</name>
</gene>
<evidence type="ECO:0000313" key="7">
    <source>
        <dbReference type="EMBL" id="GAH70091.1"/>
    </source>
</evidence>
<dbReference type="GO" id="GO:0005737">
    <property type="term" value="C:cytoplasm"/>
    <property type="evidence" value="ECO:0007669"/>
    <property type="project" value="InterPro"/>
</dbReference>
<dbReference type="SUPFAM" id="SSF47384">
    <property type="entry name" value="Homodimeric domain of signal transducing histidine kinase"/>
    <property type="match status" value="1"/>
</dbReference>
<dbReference type="GO" id="GO:0006935">
    <property type="term" value="P:chemotaxis"/>
    <property type="evidence" value="ECO:0007669"/>
    <property type="project" value="InterPro"/>
</dbReference>
<dbReference type="GO" id="GO:0000155">
    <property type="term" value="F:phosphorelay sensor kinase activity"/>
    <property type="evidence" value="ECO:0007669"/>
    <property type="project" value="InterPro"/>
</dbReference>
<organism evidence="7">
    <name type="scientific">marine sediment metagenome</name>
    <dbReference type="NCBI Taxonomy" id="412755"/>
    <lineage>
        <taxon>unclassified sequences</taxon>
        <taxon>metagenomes</taxon>
        <taxon>ecological metagenomes</taxon>
    </lineage>
</organism>
<dbReference type="Gene3D" id="1.10.287.560">
    <property type="entry name" value="Histidine kinase CheA-like, homodimeric domain"/>
    <property type="match status" value="1"/>
</dbReference>